<dbReference type="InterPro" id="IPR002838">
    <property type="entry name" value="AIM24"/>
</dbReference>
<dbReference type="Pfam" id="PF01987">
    <property type="entry name" value="AIM24"/>
    <property type="match status" value="1"/>
</dbReference>
<comment type="caution">
    <text evidence="1">The sequence shown here is derived from an EMBL/GenBank/DDBJ whole genome shotgun (WGS) entry which is preliminary data.</text>
</comment>
<reference evidence="1" key="1">
    <citation type="journal article" date="2018" name="Genome Biol.">
        <title>SKESA: strategic k-mer extension for scrupulous assemblies.</title>
        <authorList>
            <person name="Souvorov A."/>
            <person name="Agarwala R."/>
            <person name="Lipman D.J."/>
        </authorList>
    </citation>
    <scope>NUCLEOTIDE SEQUENCE</scope>
    <source>
        <strain evidence="1">BCW_3452</strain>
    </source>
</reference>
<gene>
    <name evidence="1" type="ORF">I7730_01445</name>
</gene>
<dbReference type="NCBIfam" id="TIGR00266">
    <property type="entry name" value="TIGR00266 family protein"/>
    <property type="match status" value="1"/>
</dbReference>
<dbReference type="SUPFAM" id="SSF51219">
    <property type="entry name" value="TRAP-like"/>
    <property type="match status" value="1"/>
</dbReference>
<dbReference type="PANTHER" id="PTHR43657:SF1">
    <property type="entry name" value="ALTERED INHERITANCE OF MITOCHONDRIA PROTEIN 24, MITOCHONDRIAL"/>
    <property type="match status" value="1"/>
</dbReference>
<evidence type="ECO:0000313" key="1">
    <source>
        <dbReference type="EMBL" id="HAS8538461.1"/>
    </source>
</evidence>
<organism evidence="1">
    <name type="scientific">Vibrio vulnificus</name>
    <dbReference type="NCBI Taxonomy" id="672"/>
    <lineage>
        <taxon>Bacteria</taxon>
        <taxon>Pseudomonadati</taxon>
        <taxon>Pseudomonadota</taxon>
        <taxon>Gammaproteobacteria</taxon>
        <taxon>Vibrionales</taxon>
        <taxon>Vibrionaceae</taxon>
        <taxon>Vibrio</taxon>
    </lineage>
</organism>
<reference evidence="1" key="2">
    <citation type="submission" date="2019-01" db="EMBL/GenBank/DDBJ databases">
        <authorList>
            <consortium name="NCBI Pathogen Detection Project"/>
        </authorList>
    </citation>
    <scope>NUCLEOTIDE SEQUENCE</scope>
    <source>
        <strain evidence="1">BCW_3452</strain>
    </source>
</reference>
<protein>
    <submittedName>
        <fullName evidence="1">TIGR00266 family protein</fullName>
    </submittedName>
</protein>
<dbReference type="AlphaFoldDB" id="A0A8H9K5V5"/>
<sequence>MNKQSHEVDYIIEGESIQMVTVELDPMETVVAEAGMMNYFDEGIEFETRLGDGSPDSQSIAGRMASVVKRTFTGESIFMTHFTNKGEDKATVAFAAPYTGKIIPFDLSKFDGEIICQKSSFLCAAKGTEVSLHLNKKIGSGFFGGEGFIMQKLSGDGNAFIHAGGHIKEVKLDGTKKLNVDTGCVVAMTGGIEMDIKRAGGLKTMVFGGEGIFLTELSGTGTVWLQSLPFSRLADQIIAFAPSVGGEQKGEGSILGSILRAFTRD</sequence>
<name>A0A8H9K5V5_VIBVL</name>
<proteinExistence type="predicted"/>
<dbReference type="InterPro" id="IPR036983">
    <property type="entry name" value="AIM24_sf"/>
</dbReference>
<dbReference type="PANTHER" id="PTHR43657">
    <property type="entry name" value="TRYPTOPHAN RNA-BINDING ATTENUATOR PROTEIN-LIKE PROTEIN"/>
    <property type="match status" value="1"/>
</dbReference>
<dbReference type="InterPro" id="IPR016031">
    <property type="entry name" value="Trp_RNA-bd_attenuator-like_dom"/>
</dbReference>
<dbReference type="Proteomes" id="UP000863257">
    <property type="component" value="Unassembled WGS sequence"/>
</dbReference>
<accession>A0A8H9K5V5</accession>
<dbReference type="EMBL" id="DACRBY010000001">
    <property type="protein sequence ID" value="HAS8538461.1"/>
    <property type="molecule type" value="Genomic_DNA"/>
</dbReference>
<dbReference type="Gene3D" id="3.60.160.10">
    <property type="entry name" value="Mitochondrial biogenesis AIM24"/>
    <property type="match status" value="1"/>
</dbReference>